<feature type="compositionally biased region" description="Basic and acidic residues" evidence="11">
    <location>
        <begin position="793"/>
        <end position="807"/>
    </location>
</feature>
<dbReference type="FunFam" id="2.30.29.30:FF:000102">
    <property type="entry name" value="FYVE, RhoGEF and PH domain-containing protein 4"/>
    <property type="match status" value="1"/>
</dbReference>
<dbReference type="Gene3D" id="2.30.29.30">
    <property type="entry name" value="Pleckstrin-homology domain (PH domain)/Phosphotyrosine-binding domain (PTB)"/>
    <property type="match status" value="2"/>
</dbReference>
<evidence type="ECO:0008006" key="17">
    <source>
        <dbReference type="Google" id="ProtNLM"/>
    </source>
</evidence>
<dbReference type="Gene3D" id="3.30.40.10">
    <property type="entry name" value="Zinc/RING finger domain, C3HC4 (zinc finger)"/>
    <property type="match status" value="1"/>
</dbReference>
<accession>A0A5N3VPZ4</accession>
<dbReference type="InterPro" id="IPR035899">
    <property type="entry name" value="DBL_dom_sf"/>
</dbReference>
<dbReference type="PANTHER" id="PTHR12673:SF98">
    <property type="entry name" value="FYVE, RHOGEF AND PH DOMAIN-CONTAINING PROTEIN 4"/>
    <property type="match status" value="1"/>
</dbReference>
<dbReference type="InterPro" id="IPR000219">
    <property type="entry name" value="DH_dom"/>
</dbReference>
<evidence type="ECO:0000256" key="6">
    <source>
        <dbReference type="ARBA" id="ARBA00022737"/>
    </source>
</evidence>
<dbReference type="Pfam" id="PF00169">
    <property type="entry name" value="PH"/>
    <property type="match status" value="2"/>
</dbReference>
<feature type="region of interest" description="Disordered" evidence="11">
    <location>
        <begin position="206"/>
        <end position="296"/>
    </location>
</feature>
<feature type="domain" description="FYVE-type" evidence="14">
    <location>
        <begin position="600"/>
        <end position="660"/>
    </location>
</feature>
<feature type="region of interest" description="Disordered" evidence="11">
    <location>
        <begin position="784"/>
        <end position="807"/>
    </location>
</feature>
<keyword evidence="16" id="KW-1185">Reference proteome</keyword>
<feature type="region of interest" description="Disordered" evidence="11">
    <location>
        <begin position="152"/>
        <end position="191"/>
    </location>
</feature>
<dbReference type="Gene3D" id="1.20.900.10">
    <property type="entry name" value="Dbl homology (DH) domain"/>
    <property type="match status" value="1"/>
</dbReference>
<dbReference type="FunFam" id="2.30.29.30:FF:000113">
    <property type="entry name" value="FYVE, RhoGEF and PH domain-containing protein 4"/>
    <property type="match status" value="1"/>
</dbReference>
<dbReference type="InterPro" id="IPR000306">
    <property type="entry name" value="Znf_FYVE"/>
</dbReference>
<evidence type="ECO:0000259" key="13">
    <source>
        <dbReference type="PROSITE" id="PS50010"/>
    </source>
</evidence>
<keyword evidence="7 10" id="KW-0863">Zinc-finger</keyword>
<evidence type="ECO:0000256" key="7">
    <source>
        <dbReference type="ARBA" id="ARBA00022771"/>
    </source>
</evidence>
<evidence type="ECO:0000259" key="14">
    <source>
        <dbReference type="PROSITE" id="PS50178"/>
    </source>
</evidence>
<dbReference type="AlphaFoldDB" id="A0A5N3VPZ4"/>
<dbReference type="Pfam" id="PF01363">
    <property type="entry name" value="FYVE"/>
    <property type="match status" value="1"/>
</dbReference>
<organism evidence="15 16">
    <name type="scientific">Muntiacus muntjak</name>
    <name type="common">Barking deer</name>
    <name type="synonym">Indian muntjac</name>
    <dbReference type="NCBI Taxonomy" id="9888"/>
    <lineage>
        <taxon>Eukaryota</taxon>
        <taxon>Metazoa</taxon>
        <taxon>Chordata</taxon>
        <taxon>Craniata</taxon>
        <taxon>Vertebrata</taxon>
        <taxon>Euteleostomi</taxon>
        <taxon>Mammalia</taxon>
        <taxon>Eutheria</taxon>
        <taxon>Laurasiatheria</taxon>
        <taxon>Artiodactyla</taxon>
        <taxon>Ruminantia</taxon>
        <taxon>Pecora</taxon>
        <taxon>Cervidae</taxon>
        <taxon>Muntiacinae</taxon>
        <taxon>Muntiacus</taxon>
    </lineage>
</organism>
<dbReference type="PROSITE" id="PS50003">
    <property type="entry name" value="PH_DOMAIN"/>
    <property type="match status" value="2"/>
</dbReference>
<dbReference type="Proteomes" id="UP000326458">
    <property type="component" value="Unassembled WGS sequence"/>
</dbReference>
<dbReference type="CDD" id="cd15791">
    <property type="entry name" value="PH1_FDG4"/>
    <property type="match status" value="1"/>
</dbReference>
<dbReference type="CDD" id="cd15741">
    <property type="entry name" value="FYVE_FGD1_2_4"/>
    <property type="match status" value="1"/>
</dbReference>
<comment type="caution">
    <text evidence="15">The sequence shown here is derived from an EMBL/GenBank/DDBJ whole genome shotgun (WGS) entry which is preliminary data.</text>
</comment>
<dbReference type="GO" id="GO:0008270">
    <property type="term" value="F:zinc ion binding"/>
    <property type="evidence" value="ECO:0007669"/>
    <property type="project" value="UniProtKB-KW"/>
</dbReference>
<dbReference type="GO" id="GO:0007010">
    <property type="term" value="P:cytoskeleton organization"/>
    <property type="evidence" value="ECO:0007669"/>
    <property type="project" value="TreeGrafter"/>
</dbReference>
<dbReference type="SUPFAM" id="SSF48065">
    <property type="entry name" value="DBL homology domain (DH-domain)"/>
    <property type="match status" value="1"/>
</dbReference>
<keyword evidence="8" id="KW-0862">Zinc</keyword>
<keyword evidence="6" id="KW-0677">Repeat</keyword>
<feature type="domain" description="PH" evidence="12">
    <location>
        <begin position="684"/>
        <end position="781"/>
    </location>
</feature>
<name>A0A5N3VPZ4_MUNMU</name>
<feature type="domain" description="DH" evidence="13">
    <location>
        <begin position="297"/>
        <end position="588"/>
    </location>
</feature>
<dbReference type="GO" id="GO:0005737">
    <property type="term" value="C:cytoplasm"/>
    <property type="evidence" value="ECO:0007669"/>
    <property type="project" value="TreeGrafter"/>
</dbReference>
<dbReference type="FunFam" id="3.30.40.10:FF:000061">
    <property type="entry name" value="FYVE, RhoGEF and PH domain containing 1"/>
    <property type="match status" value="1"/>
</dbReference>
<keyword evidence="4" id="KW-0344">Guanine-nucleotide releasing factor</keyword>
<gene>
    <name evidence="15" type="ORF">FD754_016246</name>
</gene>
<comment type="subcellular location">
    <subcellularLocation>
        <location evidence="1">Cytoplasm</location>
        <location evidence="1">Cytoskeleton</location>
    </subcellularLocation>
</comment>
<keyword evidence="5" id="KW-0479">Metal-binding</keyword>
<proteinExistence type="predicted"/>
<dbReference type="GO" id="GO:0046847">
    <property type="term" value="P:filopodium assembly"/>
    <property type="evidence" value="ECO:0007669"/>
    <property type="project" value="TreeGrafter"/>
</dbReference>
<dbReference type="PROSITE" id="PS50178">
    <property type="entry name" value="ZF_FYVE"/>
    <property type="match status" value="1"/>
</dbReference>
<evidence type="ECO:0000256" key="10">
    <source>
        <dbReference type="PROSITE-ProRule" id="PRU00091"/>
    </source>
</evidence>
<dbReference type="PROSITE" id="PS50010">
    <property type="entry name" value="DH_2"/>
    <property type="match status" value="1"/>
</dbReference>
<dbReference type="SMART" id="SM00325">
    <property type="entry name" value="RhoGEF"/>
    <property type="match status" value="1"/>
</dbReference>
<dbReference type="InterPro" id="IPR017455">
    <property type="entry name" value="Znf_FYVE-rel"/>
</dbReference>
<feature type="region of interest" description="Disordered" evidence="11">
    <location>
        <begin position="87"/>
        <end position="124"/>
    </location>
</feature>
<evidence type="ECO:0000256" key="8">
    <source>
        <dbReference type="ARBA" id="ARBA00022833"/>
    </source>
</evidence>
<dbReference type="Pfam" id="PF00621">
    <property type="entry name" value="RhoGEF"/>
    <property type="match status" value="1"/>
</dbReference>
<keyword evidence="2" id="KW-0963">Cytoplasm</keyword>
<dbReference type="GO" id="GO:0005085">
    <property type="term" value="F:guanyl-nucleotide exchange factor activity"/>
    <property type="evidence" value="ECO:0007669"/>
    <property type="project" value="UniProtKB-KW"/>
</dbReference>
<dbReference type="GO" id="GO:0005856">
    <property type="term" value="C:cytoskeleton"/>
    <property type="evidence" value="ECO:0007669"/>
    <property type="project" value="UniProtKB-SubCell"/>
</dbReference>
<dbReference type="CDD" id="cd13236">
    <property type="entry name" value="PH2_FGD1-4"/>
    <property type="match status" value="1"/>
</dbReference>
<evidence type="ECO:0000256" key="2">
    <source>
        <dbReference type="ARBA" id="ARBA00022490"/>
    </source>
</evidence>
<dbReference type="EMBL" id="VCEA01000002">
    <property type="protein sequence ID" value="KAB0351389.1"/>
    <property type="molecule type" value="Genomic_DNA"/>
</dbReference>
<keyword evidence="9" id="KW-0206">Cytoskeleton</keyword>
<reference evidence="15 16" key="1">
    <citation type="submission" date="2019-06" db="EMBL/GenBank/DDBJ databases">
        <title>Discovery of a novel chromosome fission-fusion reversal in muntjac.</title>
        <authorList>
            <person name="Mudd A.B."/>
            <person name="Bredeson J.V."/>
            <person name="Baum R."/>
            <person name="Hockemeyer D."/>
            <person name="Rokhsar D.S."/>
        </authorList>
    </citation>
    <scope>NUCLEOTIDE SEQUENCE [LARGE SCALE GENOMIC DNA]</scope>
    <source>
        <strain evidence="15">UTSW_UCB_Mm</strain>
        <tissue evidence="15">Fibroblast cell line</tissue>
    </source>
</reference>
<dbReference type="SMART" id="SM00064">
    <property type="entry name" value="FYVE"/>
    <property type="match status" value="1"/>
</dbReference>
<sequence length="807" mass="90509">MSVTYIISSFFENMGIDNIDLDPEYVSSSICPKITIVPPCLKSSTTALIDQNASDEEAQGINGKTPAKHLAASPKPQVPPKPLHLQNLPSTNIHQTPRHKALSSAKPRMEEVKPASACVSKEKPSKVSDLISRFEGGSALSNYSDLKKDSAVNLNAPRTPGRHGLTATSQQKLLSQHSPQKQGNGTDQSQGEQTCVANGMVAAQNQAECEEDRAAALSPDTPIQTSEPLPDTNLMNGEKQEIATGPASPTTNNCHEEPSDSSCRTLHASPVLPLEEERTDTEAKVQERESEESPLELEQLDQHHEMKVFYCKLLEEANRGSFSAELVNKIFSNISSINAFHSKFLLPELEKRMQEWESTPRIGDILQKLAPFLKMYGEYVKGFDNAMELVKNMTERIPQFKSVVEEIQNIFTFLFSCLESLEIISTAASHSNSAIRKMENLKKLLEIYEMLGEEEDIVNPSNELIKDGQILKLAARNTSAQERYLFLFNNMLLYCVPKFSLVGSKFTVRTRVGIDGMKIVETHNEEYPHTFQVSGKERTLELQASSEQDKEEWIKALQETIDAFHQRHETFRNAIAKDNEIHSEVSTAELGKRAPKWIRDNEVTMCMKCKESFNALTRRRHHCRACGHVVCWKCSDYKAQLEYDGGKLSKVCKDCYQIISGFTDSEEKKRKGILEIESAEVSGNSVVCSFLQYMEKSKPWQKAWCVIPKQDPLVLYMYGAPQDVRAQATIPLLGYIVDDMPRSADLPHSFKLTQSKSVHSFAADSEELKQKWLKIILLAVTGETPDGPSQHPDTLDDHLEPKRKSEC</sequence>
<dbReference type="InterPro" id="IPR037742">
    <property type="entry name" value="FDG4_N_PH"/>
</dbReference>
<dbReference type="InterPro" id="IPR013083">
    <property type="entry name" value="Znf_RING/FYVE/PHD"/>
</dbReference>
<dbReference type="PANTHER" id="PTHR12673">
    <property type="entry name" value="FACIOGENITAL DYSPLASIA PROTEIN"/>
    <property type="match status" value="1"/>
</dbReference>
<evidence type="ECO:0000313" key="16">
    <source>
        <dbReference type="Proteomes" id="UP000326458"/>
    </source>
</evidence>
<dbReference type="InterPro" id="IPR035941">
    <property type="entry name" value="FGD1-4_PH2"/>
</dbReference>
<evidence type="ECO:0000256" key="9">
    <source>
        <dbReference type="ARBA" id="ARBA00023212"/>
    </source>
</evidence>
<evidence type="ECO:0000256" key="1">
    <source>
        <dbReference type="ARBA" id="ARBA00004245"/>
    </source>
</evidence>
<dbReference type="InterPro" id="IPR051092">
    <property type="entry name" value="FYVE_RhoGEF_PH"/>
</dbReference>
<feature type="domain" description="PH" evidence="12">
    <location>
        <begin position="463"/>
        <end position="562"/>
    </location>
</feature>
<protein>
    <recommendedName>
        <fullName evidence="17">FYVE, RhoGEF and PH domain-containing protein 4</fullName>
    </recommendedName>
</protein>
<evidence type="ECO:0000256" key="4">
    <source>
        <dbReference type="ARBA" id="ARBA00022658"/>
    </source>
</evidence>
<evidence type="ECO:0000256" key="3">
    <source>
        <dbReference type="ARBA" id="ARBA00022553"/>
    </source>
</evidence>
<dbReference type="SMART" id="SM00233">
    <property type="entry name" value="PH"/>
    <property type="match status" value="2"/>
</dbReference>
<evidence type="ECO:0000259" key="12">
    <source>
        <dbReference type="PROSITE" id="PS50003"/>
    </source>
</evidence>
<feature type="compositionally biased region" description="Polar residues" evidence="11">
    <location>
        <begin position="166"/>
        <end position="191"/>
    </location>
</feature>
<dbReference type="InterPro" id="IPR001849">
    <property type="entry name" value="PH_domain"/>
</dbReference>
<dbReference type="InterPro" id="IPR011993">
    <property type="entry name" value="PH-like_dom_sf"/>
</dbReference>
<evidence type="ECO:0000313" key="15">
    <source>
        <dbReference type="EMBL" id="KAB0351389.1"/>
    </source>
</evidence>
<keyword evidence="3" id="KW-0597">Phosphoprotein</keyword>
<dbReference type="SUPFAM" id="SSF50729">
    <property type="entry name" value="PH domain-like"/>
    <property type="match status" value="2"/>
</dbReference>
<evidence type="ECO:0000256" key="11">
    <source>
        <dbReference type="SAM" id="MobiDB-lite"/>
    </source>
</evidence>
<evidence type="ECO:0000256" key="5">
    <source>
        <dbReference type="ARBA" id="ARBA00022723"/>
    </source>
</evidence>